<name>A0ABD1EBG3_HYPHA</name>
<evidence type="ECO:0000256" key="6">
    <source>
        <dbReference type="ARBA" id="ARBA00022617"/>
    </source>
</evidence>
<dbReference type="InterPro" id="IPR002401">
    <property type="entry name" value="Cyt_P450_E_grp-I"/>
</dbReference>
<evidence type="ECO:0000313" key="18">
    <source>
        <dbReference type="Proteomes" id="UP001566132"/>
    </source>
</evidence>
<keyword evidence="16" id="KW-0812">Transmembrane</keyword>
<evidence type="ECO:0000256" key="10">
    <source>
        <dbReference type="ARBA" id="ARBA00023002"/>
    </source>
</evidence>
<evidence type="ECO:0000256" key="12">
    <source>
        <dbReference type="ARBA" id="ARBA00023033"/>
    </source>
</evidence>
<sequence>MFYVIGLLIFLLLWYYFMPIYLEYRRHFVMTKNMAGPPTIPILGNALHFNCKNEEILGRVDQLCKKYGPSPFRFWLGPHLFIIISDPKHVEKVMTSSIFYRKFSKVYKFPAIVLGNALITGNGPHLKAERKAIIPMLNLNFLAKSLGPLDTHVNICIERLEKLVNKGTFNFIHECHPCYADYVKEVILGSDERSQKTGISPFDDAMIKGYEHMFARMFKFWQHFDFLYNLTPLKTQQDTLKHHIHTKGREMIKEAYERFNNPVPGRFHAIIDDMVEFLEENPGFFKHEDDFLCHILTLYAASEDTLTIVTSFLVMCLGMNPECQQKVLTEIIEVFGKTPRDTTTEDLQKLPYLTMCIKETLRLFTIAPLIARECSEDFQLDEYIIPQGCAVGVVMYTMHRDPQYWEKPNDFYPEHFLPDAVSNRPTYCYMPFSFGARSCIGKLLANTAIKVFMVKLLQLFEIEADGDVSTLKIKMDISIRPVHGCLVRLKKREWT</sequence>
<organism evidence="17 18">
    <name type="scientific">Hypothenemus hampei</name>
    <name type="common">Coffee berry borer</name>
    <dbReference type="NCBI Taxonomy" id="57062"/>
    <lineage>
        <taxon>Eukaryota</taxon>
        <taxon>Metazoa</taxon>
        <taxon>Ecdysozoa</taxon>
        <taxon>Arthropoda</taxon>
        <taxon>Hexapoda</taxon>
        <taxon>Insecta</taxon>
        <taxon>Pterygota</taxon>
        <taxon>Neoptera</taxon>
        <taxon>Endopterygota</taxon>
        <taxon>Coleoptera</taxon>
        <taxon>Polyphaga</taxon>
        <taxon>Cucujiformia</taxon>
        <taxon>Curculionidae</taxon>
        <taxon>Scolytinae</taxon>
        <taxon>Hypothenemus</taxon>
    </lineage>
</organism>
<evidence type="ECO:0000256" key="8">
    <source>
        <dbReference type="ARBA" id="ARBA00022824"/>
    </source>
</evidence>
<evidence type="ECO:0000256" key="15">
    <source>
        <dbReference type="RuleBase" id="RU000461"/>
    </source>
</evidence>
<dbReference type="Pfam" id="PF00067">
    <property type="entry name" value="p450"/>
    <property type="match status" value="1"/>
</dbReference>
<keyword evidence="11 14" id="KW-0408">Iron</keyword>
<keyword evidence="7 14" id="KW-0479">Metal-binding</keyword>
<dbReference type="PROSITE" id="PS00086">
    <property type="entry name" value="CYTOCHROME_P450"/>
    <property type="match status" value="1"/>
</dbReference>
<evidence type="ECO:0000256" key="2">
    <source>
        <dbReference type="ARBA" id="ARBA00003690"/>
    </source>
</evidence>
<evidence type="ECO:0000256" key="1">
    <source>
        <dbReference type="ARBA" id="ARBA00001971"/>
    </source>
</evidence>
<dbReference type="GO" id="GO:0005789">
    <property type="term" value="C:endoplasmic reticulum membrane"/>
    <property type="evidence" value="ECO:0007669"/>
    <property type="project" value="UniProtKB-SubCell"/>
</dbReference>
<evidence type="ECO:0000256" key="9">
    <source>
        <dbReference type="ARBA" id="ARBA00022848"/>
    </source>
</evidence>
<gene>
    <name evidence="17" type="ORF">ABEB36_012504</name>
</gene>
<evidence type="ECO:0000256" key="13">
    <source>
        <dbReference type="ARBA" id="ARBA00023136"/>
    </source>
</evidence>
<dbReference type="InterPro" id="IPR050196">
    <property type="entry name" value="Cytochrome_P450_Monoox"/>
</dbReference>
<keyword evidence="6 14" id="KW-0349">Heme</keyword>
<dbReference type="GO" id="GO:0004497">
    <property type="term" value="F:monooxygenase activity"/>
    <property type="evidence" value="ECO:0007669"/>
    <property type="project" value="UniProtKB-KW"/>
</dbReference>
<evidence type="ECO:0000256" key="16">
    <source>
        <dbReference type="SAM" id="Phobius"/>
    </source>
</evidence>
<dbReference type="InterPro" id="IPR017972">
    <property type="entry name" value="Cyt_P450_CS"/>
</dbReference>
<evidence type="ECO:0000256" key="7">
    <source>
        <dbReference type="ARBA" id="ARBA00022723"/>
    </source>
</evidence>
<keyword evidence="18" id="KW-1185">Reference proteome</keyword>
<evidence type="ECO:0008006" key="19">
    <source>
        <dbReference type="Google" id="ProtNLM"/>
    </source>
</evidence>
<reference evidence="17 18" key="1">
    <citation type="submission" date="2024-05" db="EMBL/GenBank/DDBJ databases">
        <title>Genetic variation in Jamaican populations of the coffee berry borer (Hypothenemus hampei).</title>
        <authorList>
            <person name="Errbii M."/>
            <person name="Myrie A."/>
        </authorList>
    </citation>
    <scope>NUCLEOTIDE SEQUENCE [LARGE SCALE GENOMIC DNA]</scope>
    <source>
        <strain evidence="17">JA-Hopewell-2020-01-JO</strain>
        <tissue evidence="17">Whole body</tissue>
    </source>
</reference>
<comment type="cofactor">
    <cofactor evidence="1 14">
        <name>heme</name>
        <dbReference type="ChEBI" id="CHEBI:30413"/>
    </cofactor>
</comment>
<keyword evidence="9" id="KW-0492">Microsome</keyword>
<dbReference type="Proteomes" id="UP001566132">
    <property type="component" value="Unassembled WGS sequence"/>
</dbReference>
<dbReference type="EMBL" id="JBDJPC010000009">
    <property type="protein sequence ID" value="KAL1491994.1"/>
    <property type="molecule type" value="Genomic_DNA"/>
</dbReference>
<comment type="caution">
    <text evidence="17">The sequence shown here is derived from an EMBL/GenBank/DDBJ whole genome shotgun (WGS) entry which is preliminary data.</text>
</comment>
<evidence type="ECO:0000256" key="5">
    <source>
        <dbReference type="ARBA" id="ARBA00010617"/>
    </source>
</evidence>
<evidence type="ECO:0000256" key="14">
    <source>
        <dbReference type="PIRSR" id="PIRSR602401-1"/>
    </source>
</evidence>
<protein>
    <recommendedName>
        <fullName evidence="19">Cytochrome P450 4aa1</fullName>
    </recommendedName>
</protein>
<keyword evidence="13 16" id="KW-0472">Membrane</keyword>
<dbReference type="InterPro" id="IPR036396">
    <property type="entry name" value="Cyt_P450_sf"/>
</dbReference>
<keyword evidence="10 15" id="KW-0560">Oxidoreductase</keyword>
<dbReference type="Gene3D" id="1.10.630.10">
    <property type="entry name" value="Cytochrome P450"/>
    <property type="match status" value="1"/>
</dbReference>
<dbReference type="InterPro" id="IPR001128">
    <property type="entry name" value="Cyt_P450"/>
</dbReference>
<keyword evidence="12 15" id="KW-0503">Monooxygenase</keyword>
<keyword evidence="16" id="KW-1133">Transmembrane helix</keyword>
<dbReference type="PRINTS" id="PR00463">
    <property type="entry name" value="EP450I"/>
</dbReference>
<dbReference type="PANTHER" id="PTHR24291:SF189">
    <property type="entry name" value="CYTOCHROME P450 4C3-RELATED"/>
    <property type="match status" value="1"/>
</dbReference>
<dbReference type="GO" id="GO:0046872">
    <property type="term" value="F:metal ion binding"/>
    <property type="evidence" value="ECO:0007669"/>
    <property type="project" value="UniProtKB-KW"/>
</dbReference>
<feature type="transmembrane region" description="Helical" evidence="16">
    <location>
        <begin position="6"/>
        <end position="24"/>
    </location>
</feature>
<proteinExistence type="inferred from homology"/>
<evidence type="ECO:0000313" key="17">
    <source>
        <dbReference type="EMBL" id="KAL1491994.1"/>
    </source>
</evidence>
<dbReference type="AlphaFoldDB" id="A0ABD1EBG3"/>
<comment type="function">
    <text evidence="2">May be involved in the metabolism of insect hormones and in the breakdown of synthetic insecticides.</text>
</comment>
<dbReference type="PANTHER" id="PTHR24291">
    <property type="entry name" value="CYTOCHROME P450 FAMILY 4"/>
    <property type="match status" value="1"/>
</dbReference>
<comment type="similarity">
    <text evidence="5 15">Belongs to the cytochrome P450 family.</text>
</comment>
<dbReference type="PRINTS" id="PR00385">
    <property type="entry name" value="P450"/>
</dbReference>
<keyword evidence="8" id="KW-0256">Endoplasmic reticulum</keyword>
<accession>A0ABD1EBG3</accession>
<evidence type="ECO:0000256" key="4">
    <source>
        <dbReference type="ARBA" id="ARBA00004406"/>
    </source>
</evidence>
<comment type="subcellular location">
    <subcellularLocation>
        <location evidence="4">Endoplasmic reticulum membrane</location>
        <topology evidence="4">Peripheral membrane protein</topology>
    </subcellularLocation>
    <subcellularLocation>
        <location evidence="3">Microsome membrane</location>
        <topology evidence="3">Peripheral membrane protein</topology>
    </subcellularLocation>
</comment>
<feature type="binding site" description="axial binding residue" evidence="14">
    <location>
        <position position="439"/>
    </location>
    <ligand>
        <name>heme</name>
        <dbReference type="ChEBI" id="CHEBI:30413"/>
    </ligand>
    <ligandPart>
        <name>Fe</name>
        <dbReference type="ChEBI" id="CHEBI:18248"/>
    </ligandPart>
</feature>
<evidence type="ECO:0000256" key="11">
    <source>
        <dbReference type="ARBA" id="ARBA00023004"/>
    </source>
</evidence>
<evidence type="ECO:0000256" key="3">
    <source>
        <dbReference type="ARBA" id="ARBA00004174"/>
    </source>
</evidence>
<dbReference type="SUPFAM" id="SSF48264">
    <property type="entry name" value="Cytochrome P450"/>
    <property type="match status" value="1"/>
</dbReference>